<evidence type="ECO:0000313" key="1">
    <source>
        <dbReference type="EMBL" id="GBM41628.1"/>
    </source>
</evidence>
<protein>
    <submittedName>
        <fullName evidence="1">Uncharacterized protein</fullName>
    </submittedName>
</protein>
<name>A0A4Y2FM92_ARAVE</name>
<proteinExistence type="predicted"/>
<sequence>MLRKLDNFAAELKFINEKFGPVIAKLGGQFTRLYTKDTEEHCKLTKFLKEKSMEYFVITPMWERPIIVVIRDIPWETRPHQIKKFLEDVDKFKIDKIVQLTKLRTKRHYSK</sequence>
<dbReference type="OrthoDB" id="8123891at2759"/>
<evidence type="ECO:0000313" key="2">
    <source>
        <dbReference type="Proteomes" id="UP000499080"/>
    </source>
</evidence>
<dbReference type="AlphaFoldDB" id="A0A4Y2FM92"/>
<reference evidence="1 2" key="1">
    <citation type="journal article" date="2019" name="Sci. Rep.">
        <title>Orb-weaving spider Araneus ventricosus genome elucidates the spidroin gene catalogue.</title>
        <authorList>
            <person name="Kono N."/>
            <person name="Nakamura H."/>
            <person name="Ohtoshi R."/>
            <person name="Moran D.A.P."/>
            <person name="Shinohara A."/>
            <person name="Yoshida Y."/>
            <person name="Fujiwara M."/>
            <person name="Mori M."/>
            <person name="Tomita M."/>
            <person name="Arakawa K."/>
        </authorList>
    </citation>
    <scope>NUCLEOTIDE SEQUENCE [LARGE SCALE GENOMIC DNA]</scope>
</reference>
<gene>
    <name evidence="1" type="ORF">AVEN_198380_1</name>
</gene>
<keyword evidence="2" id="KW-1185">Reference proteome</keyword>
<dbReference type="EMBL" id="BGPR01000969">
    <property type="protein sequence ID" value="GBM41628.1"/>
    <property type="molecule type" value="Genomic_DNA"/>
</dbReference>
<comment type="caution">
    <text evidence="1">The sequence shown here is derived from an EMBL/GenBank/DDBJ whole genome shotgun (WGS) entry which is preliminary data.</text>
</comment>
<accession>A0A4Y2FM92</accession>
<organism evidence="1 2">
    <name type="scientific">Araneus ventricosus</name>
    <name type="common">Orbweaver spider</name>
    <name type="synonym">Epeira ventricosa</name>
    <dbReference type="NCBI Taxonomy" id="182803"/>
    <lineage>
        <taxon>Eukaryota</taxon>
        <taxon>Metazoa</taxon>
        <taxon>Ecdysozoa</taxon>
        <taxon>Arthropoda</taxon>
        <taxon>Chelicerata</taxon>
        <taxon>Arachnida</taxon>
        <taxon>Araneae</taxon>
        <taxon>Araneomorphae</taxon>
        <taxon>Entelegynae</taxon>
        <taxon>Araneoidea</taxon>
        <taxon>Araneidae</taxon>
        <taxon>Araneus</taxon>
    </lineage>
</organism>
<dbReference type="Proteomes" id="UP000499080">
    <property type="component" value="Unassembled WGS sequence"/>
</dbReference>